<organism evidence="1 2">
    <name type="scientific">Xanthomonas oryzae pv. oryzicola (strain BLS256)</name>
    <dbReference type="NCBI Taxonomy" id="383407"/>
    <lineage>
        <taxon>Bacteria</taxon>
        <taxon>Pseudomonadati</taxon>
        <taxon>Pseudomonadota</taxon>
        <taxon>Gammaproteobacteria</taxon>
        <taxon>Lysobacterales</taxon>
        <taxon>Lysobacteraceae</taxon>
        <taxon>Xanthomonas</taxon>
    </lineage>
</organism>
<proteinExistence type="predicted"/>
<accession>G7TCL7</accession>
<evidence type="ECO:0000313" key="1">
    <source>
        <dbReference type="EMBL" id="AEQ96195.1"/>
    </source>
</evidence>
<name>G7TCL7_XANOB</name>
<dbReference type="EMBL" id="CP003057">
    <property type="protein sequence ID" value="AEQ96195.1"/>
    <property type="molecule type" value="Genomic_DNA"/>
</dbReference>
<protein>
    <submittedName>
        <fullName evidence="1">Uncharacterized protein</fullName>
    </submittedName>
</protein>
<dbReference type="Proteomes" id="UP000008851">
    <property type="component" value="Chromosome"/>
</dbReference>
<reference evidence="1 2" key="1">
    <citation type="journal article" date="2011" name="J. Bacteriol.">
        <title>Two new complete genome sequences offer insight into host and tissue specificity of plant pathogenic Xanthomonas spp.</title>
        <authorList>
            <person name="Bogdanove A.J."/>
            <person name="Koebnik R."/>
            <person name="Lu H."/>
            <person name="Furutani A."/>
            <person name="Angiuoli S.V."/>
            <person name="Patil P.B."/>
            <person name="Van Sluys M.A."/>
            <person name="Ryan R.P."/>
            <person name="Meyer D.F."/>
            <person name="Han S.W."/>
            <person name="Aparna G."/>
            <person name="Rajaram M."/>
            <person name="Delcher A.L."/>
            <person name="Phillippy A.M."/>
            <person name="Puiu D."/>
            <person name="Schatz M.C."/>
            <person name="Shumway M."/>
            <person name="Sommer D.D."/>
            <person name="Trapnell C."/>
            <person name="Benahmed F."/>
            <person name="Dimitrov G."/>
            <person name="Madupu R."/>
            <person name="Radune D."/>
            <person name="Sullivan S."/>
            <person name="Jha G."/>
            <person name="Ishihara H."/>
            <person name="Lee S.W."/>
            <person name="Pandey A."/>
            <person name="Sharma V."/>
            <person name="Sriariyanun M."/>
            <person name="Szurek B."/>
            <person name="Vera-Cruz C.M."/>
            <person name="Dorman K.S."/>
            <person name="Ronald P.C."/>
            <person name="Verdier V."/>
            <person name="Dow J.M."/>
            <person name="Sonti R.V."/>
            <person name="Tsuge S."/>
            <person name="Brendel V.P."/>
            <person name="Rabinowicz P.D."/>
            <person name="Leach J.E."/>
            <person name="White F.F."/>
            <person name="Salzberg S.L."/>
        </authorList>
    </citation>
    <scope>NUCLEOTIDE SEQUENCE [LARGE SCALE GENOMIC DNA]</scope>
    <source>
        <strain evidence="1 2">BLS256</strain>
    </source>
</reference>
<dbReference type="HOGENOM" id="CLU_1427494_0_0_6"/>
<dbReference type="AlphaFoldDB" id="G7TCL7"/>
<sequence>MRTRHIAAVGNQPAPWRIHRLTDADAWCRRWVGGGRHTGVFDPEPRSARCEIQPVVGSGHAKRLCQASWTGGQQFGRRRTACGLHAVETVERFQCADEYCMPGRTAAHGIDRPVHAIDEIHIQLPRRTAHHPRARAHAAERVRGRVFAAAIGFHFGDPPTASVSTDQHLVAQLRRDVARIVRVKRAGQGL</sequence>
<evidence type="ECO:0000313" key="2">
    <source>
        <dbReference type="Proteomes" id="UP000008851"/>
    </source>
</evidence>
<dbReference type="KEGG" id="xor:XOC_2047"/>
<gene>
    <name evidence="1" type="ORF">XOC_2047</name>
</gene>